<protein>
    <submittedName>
        <fullName evidence="2">Uncharacterized protein</fullName>
    </submittedName>
</protein>
<proteinExistence type="predicted"/>
<comment type="caution">
    <text evidence="2">The sequence shown here is derived from an EMBL/GenBank/DDBJ whole genome shotgun (WGS) entry which is preliminary data.</text>
</comment>
<evidence type="ECO:0000313" key="2">
    <source>
        <dbReference type="EMBL" id="MDA3630140.1"/>
    </source>
</evidence>
<keyword evidence="1" id="KW-0812">Transmembrane</keyword>
<gene>
    <name evidence="2" type="ORF">OU415_32255</name>
</gene>
<keyword evidence="3" id="KW-1185">Reference proteome</keyword>
<feature type="transmembrane region" description="Helical" evidence="1">
    <location>
        <begin position="15"/>
        <end position="35"/>
    </location>
</feature>
<reference evidence="2 3" key="1">
    <citation type="submission" date="2022-11" db="EMBL/GenBank/DDBJ databases">
        <title>Draft genome sequence of Saccharopolyspora sp. WRP15-2 isolated from rhizosphere soils of wild rice in Thailand.</title>
        <authorList>
            <person name="Duangmal K."/>
            <person name="Kammanee S."/>
            <person name="Muangham S."/>
        </authorList>
    </citation>
    <scope>NUCLEOTIDE SEQUENCE [LARGE SCALE GENOMIC DNA]</scope>
    <source>
        <strain evidence="2 3">WRP15-2</strain>
    </source>
</reference>
<keyword evidence="1" id="KW-0472">Membrane</keyword>
<dbReference type="Proteomes" id="UP001210380">
    <property type="component" value="Unassembled WGS sequence"/>
</dbReference>
<organism evidence="2 3">
    <name type="scientific">Saccharopolyspora oryzae</name>
    <dbReference type="NCBI Taxonomy" id="2997343"/>
    <lineage>
        <taxon>Bacteria</taxon>
        <taxon>Bacillati</taxon>
        <taxon>Actinomycetota</taxon>
        <taxon>Actinomycetes</taxon>
        <taxon>Pseudonocardiales</taxon>
        <taxon>Pseudonocardiaceae</taxon>
        <taxon>Saccharopolyspora</taxon>
    </lineage>
</organism>
<keyword evidence="1" id="KW-1133">Transmembrane helix</keyword>
<accession>A0ABT4V851</accession>
<evidence type="ECO:0000256" key="1">
    <source>
        <dbReference type="SAM" id="Phobius"/>
    </source>
</evidence>
<sequence>MADERNRPERTGPDLVALVSGLITITIAGTVLFGLGGQLQWLLAVAAVMIGGIMLIASRRTRN</sequence>
<feature type="transmembrane region" description="Helical" evidence="1">
    <location>
        <begin position="41"/>
        <end position="58"/>
    </location>
</feature>
<evidence type="ECO:0000313" key="3">
    <source>
        <dbReference type="Proteomes" id="UP001210380"/>
    </source>
</evidence>
<dbReference type="RefSeq" id="WP_270953278.1">
    <property type="nucleotide sequence ID" value="NZ_JAQGLA010000088.1"/>
</dbReference>
<name>A0ABT4V851_9PSEU</name>
<dbReference type="EMBL" id="JAQGLA010000088">
    <property type="protein sequence ID" value="MDA3630140.1"/>
    <property type="molecule type" value="Genomic_DNA"/>
</dbReference>